<sequence>MVDFYAAKSEWSWYTPIIPTYLRSHAENEPARLLTQSQWESLHPSSLPDLTPREATDAETLKRKRSQNDIDGSEYASDNDDELSLSDEANSWDDKEEEDEFEEDITGKPRLVASLINRDRLRGRFHSLCDEVSQEVYDCSLMFDKYGRLHKYWYDTKEFMGTSVFQSEMDEGPILLIEYMRVPPEERGQGLGTCLARRLLEAMKGKYAWVLVRPGWLGADLEGFSDDEAEVTGKANMEGAIRFYRKLGFRRIGRSKWLALAADPRHRAHEISPNDDVDAWDDQTIEHAEYPLHIAIANQPEADLPKFIDDYVKAGGDVRRVDPNGITPLHIAAAFAKPQAVKKLFELGAKADLNTVNLRGRTPLVELQNKCEELREFGEVYDLNTGLEDSQIEVVILLKKAMGLIPEDRNVSLEGDIHTYARIKYGCTCGQCILGHLSPRMRWRLRMDAWSFHDMLESMGCAEAIEPHSPLDLSDRQGLYFHFNYLPPNLRRAVFRTFAKGYMTLFEVFKKVFESGWPPFIQNCEAELPNIAWPGGNNVRTYLKKGSAAGYSEVGMLAFALKALLASSEESNMRYSEHGIPDEVYTADEDFGPEYANAPRCRNDDDYQLLRNVWLRGTGVDPFSPHGMY</sequence>
<dbReference type="InterPro" id="IPR002110">
    <property type="entry name" value="Ankyrin_rpt"/>
</dbReference>
<evidence type="ECO:0000256" key="1">
    <source>
        <dbReference type="PROSITE-ProRule" id="PRU00023"/>
    </source>
</evidence>
<keyword evidence="1" id="KW-0040">ANK repeat</keyword>
<dbReference type="CDD" id="cd04301">
    <property type="entry name" value="NAT_SF"/>
    <property type="match status" value="1"/>
</dbReference>
<comment type="caution">
    <text evidence="4">The sequence shown here is derived from an EMBL/GenBank/DDBJ whole genome shotgun (WGS) entry which is preliminary data.</text>
</comment>
<dbReference type="Proteomes" id="UP001212841">
    <property type="component" value="Unassembled WGS sequence"/>
</dbReference>
<dbReference type="SUPFAM" id="SSF55729">
    <property type="entry name" value="Acyl-CoA N-acyltransferases (Nat)"/>
    <property type="match status" value="1"/>
</dbReference>
<dbReference type="PROSITE" id="PS50297">
    <property type="entry name" value="ANK_REP_REGION"/>
    <property type="match status" value="1"/>
</dbReference>
<dbReference type="InterPro" id="IPR000182">
    <property type="entry name" value="GNAT_dom"/>
</dbReference>
<name>A0AAD5SC83_9FUNG</name>
<evidence type="ECO:0000259" key="3">
    <source>
        <dbReference type="PROSITE" id="PS51186"/>
    </source>
</evidence>
<feature type="compositionally biased region" description="Basic and acidic residues" evidence="2">
    <location>
        <begin position="51"/>
        <end position="61"/>
    </location>
</feature>
<dbReference type="Pfam" id="PF13508">
    <property type="entry name" value="Acetyltransf_7"/>
    <property type="match status" value="1"/>
</dbReference>
<dbReference type="EMBL" id="JADGJD010000337">
    <property type="protein sequence ID" value="KAJ3051992.1"/>
    <property type="molecule type" value="Genomic_DNA"/>
</dbReference>
<keyword evidence="5" id="KW-1185">Reference proteome</keyword>
<dbReference type="InterPro" id="IPR036770">
    <property type="entry name" value="Ankyrin_rpt-contain_sf"/>
</dbReference>
<reference evidence="4" key="1">
    <citation type="submission" date="2020-05" db="EMBL/GenBank/DDBJ databases">
        <title>Phylogenomic resolution of chytrid fungi.</title>
        <authorList>
            <person name="Stajich J.E."/>
            <person name="Amses K."/>
            <person name="Simmons R."/>
            <person name="Seto K."/>
            <person name="Myers J."/>
            <person name="Bonds A."/>
            <person name="Quandt C.A."/>
            <person name="Barry K."/>
            <person name="Liu P."/>
            <person name="Grigoriev I."/>
            <person name="Longcore J.E."/>
            <person name="James T.Y."/>
        </authorList>
    </citation>
    <scope>NUCLEOTIDE SEQUENCE</scope>
    <source>
        <strain evidence="4">JEL0318</strain>
    </source>
</reference>
<evidence type="ECO:0000256" key="2">
    <source>
        <dbReference type="SAM" id="MobiDB-lite"/>
    </source>
</evidence>
<dbReference type="AlphaFoldDB" id="A0AAD5SC83"/>
<organism evidence="4 5">
    <name type="scientific">Rhizophlyctis rosea</name>
    <dbReference type="NCBI Taxonomy" id="64517"/>
    <lineage>
        <taxon>Eukaryota</taxon>
        <taxon>Fungi</taxon>
        <taxon>Fungi incertae sedis</taxon>
        <taxon>Chytridiomycota</taxon>
        <taxon>Chytridiomycota incertae sedis</taxon>
        <taxon>Chytridiomycetes</taxon>
        <taxon>Rhizophlyctidales</taxon>
        <taxon>Rhizophlyctidaceae</taxon>
        <taxon>Rhizophlyctis</taxon>
    </lineage>
</organism>
<dbReference type="InterPro" id="IPR016181">
    <property type="entry name" value="Acyl_CoA_acyltransferase"/>
</dbReference>
<dbReference type="GO" id="GO:0016747">
    <property type="term" value="F:acyltransferase activity, transferring groups other than amino-acyl groups"/>
    <property type="evidence" value="ECO:0007669"/>
    <property type="project" value="InterPro"/>
</dbReference>
<gene>
    <name evidence="4" type="ORF">HK097_007002</name>
</gene>
<feature type="repeat" description="ANK" evidence="1">
    <location>
        <begin position="324"/>
        <end position="356"/>
    </location>
</feature>
<evidence type="ECO:0000313" key="4">
    <source>
        <dbReference type="EMBL" id="KAJ3051992.1"/>
    </source>
</evidence>
<dbReference type="Gene3D" id="1.25.40.20">
    <property type="entry name" value="Ankyrin repeat-containing domain"/>
    <property type="match status" value="1"/>
</dbReference>
<feature type="compositionally biased region" description="Acidic residues" evidence="2">
    <location>
        <begin position="77"/>
        <end position="104"/>
    </location>
</feature>
<dbReference type="Pfam" id="PF00023">
    <property type="entry name" value="Ank"/>
    <property type="match status" value="1"/>
</dbReference>
<accession>A0AAD5SC83</accession>
<feature type="region of interest" description="Disordered" evidence="2">
    <location>
        <begin position="42"/>
        <end position="104"/>
    </location>
</feature>
<protein>
    <recommendedName>
        <fullName evidence="3">N-acetyltransferase domain-containing protein</fullName>
    </recommendedName>
</protein>
<dbReference type="PROSITE" id="PS51186">
    <property type="entry name" value="GNAT"/>
    <property type="match status" value="1"/>
</dbReference>
<dbReference type="SUPFAM" id="SSF48403">
    <property type="entry name" value="Ankyrin repeat"/>
    <property type="match status" value="1"/>
</dbReference>
<dbReference type="Gene3D" id="3.40.630.30">
    <property type="match status" value="1"/>
</dbReference>
<proteinExistence type="predicted"/>
<feature type="domain" description="N-acetyltransferase" evidence="3">
    <location>
        <begin position="70"/>
        <end position="278"/>
    </location>
</feature>
<evidence type="ECO:0000313" key="5">
    <source>
        <dbReference type="Proteomes" id="UP001212841"/>
    </source>
</evidence>
<dbReference type="PROSITE" id="PS50088">
    <property type="entry name" value="ANK_REPEAT"/>
    <property type="match status" value="1"/>
</dbReference>